<evidence type="ECO:0000313" key="1">
    <source>
        <dbReference type="EMBL" id="CBI43616.1"/>
    </source>
</evidence>
<gene>
    <name evidence="1" type="ordered locus">BAMF_2490</name>
</gene>
<proteinExistence type="predicted"/>
<name>A0A9P1JIV8_BACAS</name>
<protein>
    <submittedName>
        <fullName evidence="1">Uncharacterized protein</fullName>
    </submittedName>
</protein>
<reference evidence="2" key="2">
    <citation type="journal article" date="2011" name="J. Biotechnol.">
        <title>Genome sequence of B. amyloliquefaciens type strain DSM7(T) reveals differences to plant-associated B. amyloliquefaciens FZB42.</title>
        <authorList>
            <person name="Ruckert C."/>
            <person name="Blom J."/>
            <person name="Chen X."/>
            <person name="Reva O."/>
            <person name="Borriss R."/>
        </authorList>
    </citation>
    <scope>NUCLEOTIDE SEQUENCE [LARGE SCALE GENOMIC DNA]</scope>
    <source>
        <strain evidence="2">DSM 7</strain>
    </source>
</reference>
<sequence length="48" mass="5182">MPAHAAEDELTKAPLRKAAGISVAWPPAADNCCMIPDTQYQKLLSYGH</sequence>
<reference evidence="1 2" key="1">
    <citation type="journal article" date="2011" name="Int. J. Syst. Evol. Microbiol.">
        <title>Relationship of Bacillus amyloliquefaciens clades associated with strains DSM 7T and FZB42T: a proposal for Bacillus amyloliquefaciens subsp. amyloliquefaciens subsp. nov. and Bacillus amyloliquefaciens subsp. plantarum subsp. nov. based on complete genome sequence comparisons.</title>
        <authorList>
            <person name="Borriss R."/>
            <person name="Chen X.H."/>
            <person name="Rueckert C."/>
            <person name="Blom J."/>
            <person name="Becker A."/>
            <person name="Baumgarth B."/>
            <person name="Fan B."/>
            <person name="Pukall R."/>
            <person name="Schumann P."/>
            <person name="Sproer C."/>
            <person name="Junge H."/>
            <person name="Vater J."/>
            <person name="Puhler A."/>
            <person name="Klenk H.P."/>
        </authorList>
    </citation>
    <scope>NUCLEOTIDE SEQUENCE [LARGE SCALE GENOMIC DNA]</scope>
    <source>
        <strain evidence="2">DSM 7</strain>
    </source>
</reference>
<dbReference type="AlphaFoldDB" id="A0A9P1JIV8"/>
<dbReference type="KEGG" id="bao:BAMF_2490"/>
<accession>A0A9P1JIV8</accession>
<evidence type="ECO:0000313" key="2">
    <source>
        <dbReference type="Proteomes" id="UP000006562"/>
    </source>
</evidence>
<keyword evidence="2" id="KW-1185">Reference proteome</keyword>
<dbReference type="Proteomes" id="UP000006562">
    <property type="component" value="Chromosome"/>
</dbReference>
<dbReference type="EMBL" id="FN597644">
    <property type="protein sequence ID" value="CBI43616.1"/>
    <property type="molecule type" value="Genomic_DNA"/>
</dbReference>
<organism evidence="1 2">
    <name type="scientific">Bacillus amyloliquefaciens (strain ATCC 23350 / DSM 7 / BCRC 11601 / CCUG 28519 / NBRC 15535 / NRRL B-14393 / F)</name>
    <dbReference type="NCBI Taxonomy" id="692420"/>
    <lineage>
        <taxon>Bacteria</taxon>
        <taxon>Bacillati</taxon>
        <taxon>Bacillota</taxon>
        <taxon>Bacilli</taxon>
        <taxon>Bacillales</taxon>
        <taxon>Bacillaceae</taxon>
        <taxon>Bacillus</taxon>
        <taxon>Bacillus amyloliquefaciens group</taxon>
    </lineage>
</organism>